<reference evidence="3 4" key="1">
    <citation type="journal article" date="2016" name="Nat. Commun.">
        <title>Ectomycorrhizal ecology is imprinted in the genome of the dominant symbiotic fungus Cenococcum geophilum.</title>
        <authorList>
            <consortium name="DOE Joint Genome Institute"/>
            <person name="Peter M."/>
            <person name="Kohler A."/>
            <person name="Ohm R.A."/>
            <person name="Kuo A."/>
            <person name="Krutzmann J."/>
            <person name="Morin E."/>
            <person name="Arend M."/>
            <person name="Barry K.W."/>
            <person name="Binder M."/>
            <person name="Choi C."/>
            <person name="Clum A."/>
            <person name="Copeland A."/>
            <person name="Grisel N."/>
            <person name="Haridas S."/>
            <person name="Kipfer T."/>
            <person name="LaButti K."/>
            <person name="Lindquist E."/>
            <person name="Lipzen A."/>
            <person name="Maire R."/>
            <person name="Meier B."/>
            <person name="Mihaltcheva S."/>
            <person name="Molinier V."/>
            <person name="Murat C."/>
            <person name="Poggeler S."/>
            <person name="Quandt C.A."/>
            <person name="Sperisen C."/>
            <person name="Tritt A."/>
            <person name="Tisserant E."/>
            <person name="Crous P.W."/>
            <person name="Henrissat B."/>
            <person name="Nehls U."/>
            <person name="Egli S."/>
            <person name="Spatafora J.W."/>
            <person name="Grigoriev I.V."/>
            <person name="Martin F.M."/>
        </authorList>
    </citation>
    <scope>NUCLEOTIDE SEQUENCE [LARGE SCALE GENOMIC DNA]</scope>
    <source>
        <strain evidence="3 4">CBS 459.81</strain>
    </source>
</reference>
<evidence type="ECO:0000313" key="3">
    <source>
        <dbReference type="EMBL" id="OCK83869.1"/>
    </source>
</evidence>
<organism evidence="3 4">
    <name type="scientific">Lepidopterella palustris CBS 459.81</name>
    <dbReference type="NCBI Taxonomy" id="1314670"/>
    <lineage>
        <taxon>Eukaryota</taxon>
        <taxon>Fungi</taxon>
        <taxon>Dikarya</taxon>
        <taxon>Ascomycota</taxon>
        <taxon>Pezizomycotina</taxon>
        <taxon>Dothideomycetes</taxon>
        <taxon>Pleosporomycetidae</taxon>
        <taxon>Mytilinidiales</taxon>
        <taxon>Argynnaceae</taxon>
        <taxon>Lepidopterella</taxon>
    </lineage>
</organism>
<proteinExistence type="predicted"/>
<sequence length="682" mass="67441">MSFNLIPYSIALLFLFVNISFAATTPAITSTLSSNYSGTLIQSPSAAGTGVPCCVIVAQDVGLNMWWNTVLTVTVATVLTQYLKYNNTVIPKTTTVYNVNATNSVSVPTGIIPGWLPYSSTYVNIGSTLVVGTTTITSPTPYVAVNSALYLTGTSGYDLEAGVSTCLEAPTGFDYFADMIQLGTEFDFIPATSTFWSGATYISIPSQMLSTIEAIPGITSSFPMVASCDLPSASGQPSVHVPVSALTVSATSVIQMSGAYTPSPDNLPSSAAPASAISEVAPSSSQQAPPVSSQASPPKPTTTVQAPSNQGGPSVVATPTTPHPGTGTVIIGGSTIAVPASSALNGIAPISVGASVIPISYATGSASGIVLPNGGTLPPGSVTVYSGVTISLVPSETAIVVGGSTIPLAPVTAAAAPASILVGSSYIPITYATASGGGIVLPNSQTLQPGSATVYNGVTISLSPSETAIIIGTNTVPLTPPATPAAASILIGSSLLPVSFATASGGGVILPNGATLLPGSTTVYNGVTISLSPYETAVVVGTSTIPLSPGTTPAPVAASLLLGSTFIPISYATASGGGIILPNGSTLLPGSVTVYNGVTISLSPSETAIVVGTTTIPLHPPTSTSGGLGGYIVSGLGGGATGSRTAAGYTGPQATGAAARVAGVEEWVWGGVVCILGVWFGL</sequence>
<evidence type="ECO:0000313" key="4">
    <source>
        <dbReference type="Proteomes" id="UP000250266"/>
    </source>
</evidence>
<feature type="compositionally biased region" description="Low complexity" evidence="1">
    <location>
        <begin position="264"/>
        <end position="296"/>
    </location>
</feature>
<name>A0A8E2JJ15_9PEZI</name>
<evidence type="ECO:0000256" key="2">
    <source>
        <dbReference type="SAM" id="SignalP"/>
    </source>
</evidence>
<feature type="compositionally biased region" description="Polar residues" evidence="1">
    <location>
        <begin position="301"/>
        <end position="312"/>
    </location>
</feature>
<dbReference type="OrthoDB" id="3937400at2759"/>
<keyword evidence="2" id="KW-0732">Signal</keyword>
<evidence type="ECO:0000256" key="1">
    <source>
        <dbReference type="SAM" id="MobiDB-lite"/>
    </source>
</evidence>
<accession>A0A8E2JJ15</accession>
<dbReference type="Proteomes" id="UP000250266">
    <property type="component" value="Unassembled WGS sequence"/>
</dbReference>
<dbReference type="AlphaFoldDB" id="A0A8E2JJ15"/>
<feature type="compositionally biased region" description="Low complexity" evidence="1">
    <location>
        <begin position="315"/>
        <end position="324"/>
    </location>
</feature>
<keyword evidence="4" id="KW-1185">Reference proteome</keyword>
<dbReference type="EMBL" id="KV744850">
    <property type="protein sequence ID" value="OCK83869.1"/>
    <property type="molecule type" value="Genomic_DNA"/>
</dbReference>
<feature type="chain" id="PRO_5034122435" evidence="2">
    <location>
        <begin position="23"/>
        <end position="682"/>
    </location>
</feature>
<protein>
    <submittedName>
        <fullName evidence="3">Uncharacterized protein</fullName>
    </submittedName>
</protein>
<feature type="region of interest" description="Disordered" evidence="1">
    <location>
        <begin position="264"/>
        <end position="324"/>
    </location>
</feature>
<feature type="signal peptide" evidence="2">
    <location>
        <begin position="1"/>
        <end position="22"/>
    </location>
</feature>
<gene>
    <name evidence="3" type="ORF">K432DRAFT_423015</name>
</gene>